<protein>
    <submittedName>
        <fullName evidence="2">Uncharacterized protein</fullName>
    </submittedName>
</protein>
<reference evidence="3" key="1">
    <citation type="submission" date="2009-09" db="EMBL/GenBank/DDBJ databases">
        <title>The complete genome of Nakamurella multipartita DSM 44233.</title>
        <authorList>
            <consortium name="US DOE Joint Genome Institute (JGI-PGF)"/>
            <person name="Lucas S."/>
            <person name="Copeland A."/>
            <person name="Lapidus A."/>
            <person name="Glavina del Rio T."/>
            <person name="Dalin E."/>
            <person name="Tice H."/>
            <person name="Bruce D."/>
            <person name="Goodwin L."/>
            <person name="Pitluck S."/>
            <person name="Kyrpides N."/>
            <person name="Mavromatis K."/>
            <person name="Ivanova N."/>
            <person name="Ovchinnikova G."/>
            <person name="Sims D."/>
            <person name="Meincke L."/>
            <person name="Brettin T."/>
            <person name="Detter J.C."/>
            <person name="Han C."/>
            <person name="Larimer F."/>
            <person name="Land M."/>
            <person name="Hauser L."/>
            <person name="Markowitz V."/>
            <person name="Cheng J.-F."/>
            <person name="Hugenholtz P."/>
            <person name="Woyke T."/>
            <person name="Wu D."/>
            <person name="Klenk H.-P."/>
            <person name="Eisen J.A."/>
        </authorList>
    </citation>
    <scope>NUCLEOTIDE SEQUENCE [LARGE SCALE GENOMIC DNA]</scope>
    <source>
        <strain evidence="3">ATCC 700099 / DSM 44233 / CIP 104796 / JCM 9543 / NBRC 105858 / Y-104</strain>
    </source>
</reference>
<gene>
    <name evidence="2" type="ordered locus">Namu_5027</name>
</gene>
<evidence type="ECO:0000256" key="1">
    <source>
        <dbReference type="SAM" id="MobiDB-lite"/>
    </source>
</evidence>
<dbReference type="InParanoid" id="C8XB07"/>
<feature type="compositionally biased region" description="Basic residues" evidence="1">
    <location>
        <begin position="1"/>
        <end position="11"/>
    </location>
</feature>
<dbReference type="RefSeq" id="WP_015750107.1">
    <property type="nucleotide sequence ID" value="NC_013235.1"/>
</dbReference>
<dbReference type="KEGG" id="nml:Namu_5027"/>
<dbReference type="OrthoDB" id="117791at2"/>
<organism evidence="2 3">
    <name type="scientific">Nakamurella multipartita (strain ATCC 700099 / DSM 44233 / CIP 104796 / JCM 9543 / NBRC 105858 / Y-104)</name>
    <name type="common">Microsphaera multipartita</name>
    <dbReference type="NCBI Taxonomy" id="479431"/>
    <lineage>
        <taxon>Bacteria</taxon>
        <taxon>Bacillati</taxon>
        <taxon>Actinomycetota</taxon>
        <taxon>Actinomycetes</taxon>
        <taxon>Nakamurellales</taxon>
        <taxon>Nakamurellaceae</taxon>
        <taxon>Nakamurella</taxon>
    </lineage>
</organism>
<evidence type="ECO:0000313" key="2">
    <source>
        <dbReference type="EMBL" id="ACV81299.1"/>
    </source>
</evidence>
<dbReference type="HOGENOM" id="CLU_2343781_0_0_11"/>
<keyword evidence="3" id="KW-1185">Reference proteome</keyword>
<proteinExistence type="predicted"/>
<accession>C8XB07</accession>
<dbReference type="Proteomes" id="UP000002218">
    <property type="component" value="Chromosome"/>
</dbReference>
<sequence length="97" mass="10701">MRTSTAHRRVAGRTPVSVQWRGRPDTGVSRARRAEALAGHLRAALDAEPSVDVWWDTLSLSAQTVEALVDTAEFDRVVADLHSQGLRVDEVVDRQVV</sequence>
<feature type="region of interest" description="Disordered" evidence="1">
    <location>
        <begin position="1"/>
        <end position="29"/>
    </location>
</feature>
<reference evidence="2 3" key="2">
    <citation type="journal article" date="2010" name="Stand. Genomic Sci.">
        <title>Complete genome sequence of Nakamurella multipartita type strain (Y-104).</title>
        <authorList>
            <person name="Tice H."/>
            <person name="Mayilraj S."/>
            <person name="Sims D."/>
            <person name="Lapidus A."/>
            <person name="Nolan M."/>
            <person name="Lucas S."/>
            <person name="Glavina Del Rio T."/>
            <person name="Copeland A."/>
            <person name="Cheng J.F."/>
            <person name="Meincke L."/>
            <person name="Bruce D."/>
            <person name="Goodwin L."/>
            <person name="Pitluck S."/>
            <person name="Ivanova N."/>
            <person name="Mavromatis K."/>
            <person name="Ovchinnikova G."/>
            <person name="Pati A."/>
            <person name="Chen A."/>
            <person name="Palaniappan K."/>
            <person name="Land M."/>
            <person name="Hauser L."/>
            <person name="Chang Y.J."/>
            <person name="Jeffries C.D."/>
            <person name="Detter J.C."/>
            <person name="Brettin T."/>
            <person name="Rohde M."/>
            <person name="Goker M."/>
            <person name="Bristow J."/>
            <person name="Eisen J.A."/>
            <person name="Markowitz V."/>
            <person name="Hugenholtz P."/>
            <person name="Kyrpides N.C."/>
            <person name="Klenk H.P."/>
            <person name="Chen F."/>
        </authorList>
    </citation>
    <scope>NUCLEOTIDE SEQUENCE [LARGE SCALE GENOMIC DNA]</scope>
    <source>
        <strain evidence="3">ATCC 700099 / DSM 44233 / CIP 104796 / JCM 9543 / NBRC 105858 / Y-104</strain>
    </source>
</reference>
<dbReference type="EMBL" id="CP001737">
    <property type="protein sequence ID" value="ACV81299.1"/>
    <property type="molecule type" value="Genomic_DNA"/>
</dbReference>
<name>C8XB07_NAKMY</name>
<dbReference type="AlphaFoldDB" id="C8XB07"/>
<evidence type="ECO:0000313" key="3">
    <source>
        <dbReference type="Proteomes" id="UP000002218"/>
    </source>
</evidence>